<dbReference type="Proteomes" id="UP001589575">
    <property type="component" value="Unassembled WGS sequence"/>
</dbReference>
<gene>
    <name evidence="2" type="ORF">ACFFX0_05505</name>
</gene>
<organism evidence="2 3">
    <name type="scientific">Citricoccus parietis</name>
    <dbReference type="NCBI Taxonomy" id="592307"/>
    <lineage>
        <taxon>Bacteria</taxon>
        <taxon>Bacillati</taxon>
        <taxon>Actinomycetota</taxon>
        <taxon>Actinomycetes</taxon>
        <taxon>Micrococcales</taxon>
        <taxon>Micrococcaceae</taxon>
        <taxon>Citricoccus</taxon>
    </lineage>
</organism>
<comment type="caution">
    <text evidence="2">The sequence shown here is derived from an EMBL/GenBank/DDBJ whole genome shotgun (WGS) entry which is preliminary data.</text>
</comment>
<dbReference type="EMBL" id="JBHMFI010000001">
    <property type="protein sequence ID" value="MFB9070676.1"/>
    <property type="molecule type" value="Genomic_DNA"/>
</dbReference>
<keyword evidence="3" id="KW-1185">Reference proteome</keyword>
<evidence type="ECO:0000313" key="3">
    <source>
        <dbReference type="Proteomes" id="UP001589575"/>
    </source>
</evidence>
<evidence type="ECO:0000256" key="1">
    <source>
        <dbReference type="SAM" id="MobiDB-lite"/>
    </source>
</evidence>
<accession>A0ABV5FVG9</accession>
<sequence>MPPSKEFIPSVDRLLRTICSTRSGVAISSNATPWLAVELRGVTNRALRTLGTPAKTLAPANRPEGPGPLAKVRKNGPDVSIFPATRNVS</sequence>
<feature type="region of interest" description="Disordered" evidence="1">
    <location>
        <begin position="55"/>
        <end position="89"/>
    </location>
</feature>
<evidence type="ECO:0000313" key="2">
    <source>
        <dbReference type="EMBL" id="MFB9070676.1"/>
    </source>
</evidence>
<name>A0ABV5FVG9_9MICC</name>
<protein>
    <submittedName>
        <fullName evidence="2">Uncharacterized protein</fullName>
    </submittedName>
</protein>
<proteinExistence type="predicted"/>
<reference evidence="2 3" key="1">
    <citation type="submission" date="2024-09" db="EMBL/GenBank/DDBJ databases">
        <authorList>
            <person name="Sun Q."/>
            <person name="Mori K."/>
        </authorList>
    </citation>
    <scope>NUCLEOTIDE SEQUENCE [LARGE SCALE GENOMIC DNA]</scope>
    <source>
        <strain evidence="2 3">CCM 7609</strain>
    </source>
</reference>